<feature type="region of interest" description="Disordered" evidence="1">
    <location>
        <begin position="105"/>
        <end position="124"/>
    </location>
</feature>
<proteinExistence type="predicted"/>
<gene>
    <name evidence="3" type="ORF">INH39_19950</name>
</gene>
<sequence length="124" mass="12425">MIRQLMLAVATLVATMSLAFAQVDVNKADAAALDGVKGIGPSTSKLILEERTKGGEFKDWADFSRRVKGVGDKRAVKLSQAGLQVAGKPFDGAAAAPAAAGKAAPAAAAKPAPAAKPAAAPAKM</sequence>
<dbReference type="SUPFAM" id="SSF47781">
    <property type="entry name" value="RuvA domain 2-like"/>
    <property type="match status" value="1"/>
</dbReference>
<reference evidence="3 4" key="1">
    <citation type="submission" date="2020-10" db="EMBL/GenBank/DDBJ databases">
        <title>Genome analysis of Massilia species.</title>
        <authorList>
            <person name="Jung D.-H."/>
        </authorList>
    </citation>
    <scope>NUCLEOTIDE SEQUENCE [LARGE SCALE GENOMIC DNA]</scope>
    <source>
        <strain evidence="4">sipir</strain>
    </source>
</reference>
<feature type="chain" id="PRO_5046957797" evidence="2">
    <location>
        <begin position="22"/>
        <end position="124"/>
    </location>
</feature>
<dbReference type="PANTHER" id="PTHR21180">
    <property type="entry name" value="ENDONUCLEASE/EXONUCLEASE/PHOSPHATASE FAMILY DOMAIN-CONTAINING PROTEIN 1"/>
    <property type="match status" value="1"/>
</dbReference>
<evidence type="ECO:0000313" key="3">
    <source>
        <dbReference type="EMBL" id="UOD27763.1"/>
    </source>
</evidence>
<keyword evidence="4" id="KW-1185">Reference proteome</keyword>
<accession>A0ABY3ZZD1</accession>
<dbReference type="PANTHER" id="PTHR21180:SF32">
    <property type="entry name" value="ENDONUCLEASE_EXONUCLEASE_PHOSPHATASE FAMILY DOMAIN-CONTAINING PROTEIN 1"/>
    <property type="match status" value="1"/>
</dbReference>
<dbReference type="InterPro" id="IPR051675">
    <property type="entry name" value="Endo/Exo/Phosphatase_dom_1"/>
</dbReference>
<dbReference type="Proteomes" id="UP000831532">
    <property type="component" value="Chromosome"/>
</dbReference>
<feature type="signal peptide" evidence="2">
    <location>
        <begin position="1"/>
        <end position="21"/>
    </location>
</feature>
<dbReference type="InterPro" id="IPR010994">
    <property type="entry name" value="RuvA_2-like"/>
</dbReference>
<dbReference type="EMBL" id="CP063361">
    <property type="protein sequence ID" value="UOD27763.1"/>
    <property type="molecule type" value="Genomic_DNA"/>
</dbReference>
<name>A0ABY3ZZD1_9BURK</name>
<dbReference type="RefSeq" id="WP_243488980.1">
    <property type="nucleotide sequence ID" value="NZ_CP063361.1"/>
</dbReference>
<dbReference type="Gene3D" id="1.10.150.320">
    <property type="entry name" value="Photosystem II 12 kDa extrinsic protein"/>
    <property type="match status" value="1"/>
</dbReference>
<keyword evidence="2" id="KW-0732">Signal</keyword>
<organism evidence="3 4">
    <name type="scientific">Massilia violaceinigra</name>
    <dbReference type="NCBI Taxonomy" id="2045208"/>
    <lineage>
        <taxon>Bacteria</taxon>
        <taxon>Pseudomonadati</taxon>
        <taxon>Pseudomonadota</taxon>
        <taxon>Betaproteobacteria</taxon>
        <taxon>Burkholderiales</taxon>
        <taxon>Oxalobacteraceae</taxon>
        <taxon>Telluria group</taxon>
        <taxon>Massilia</taxon>
    </lineage>
</organism>
<protein>
    <submittedName>
        <fullName evidence="3">Helix-hairpin-helix domain-containing protein</fullName>
    </submittedName>
</protein>
<evidence type="ECO:0000256" key="1">
    <source>
        <dbReference type="SAM" id="MobiDB-lite"/>
    </source>
</evidence>
<evidence type="ECO:0000313" key="4">
    <source>
        <dbReference type="Proteomes" id="UP000831532"/>
    </source>
</evidence>
<dbReference type="Pfam" id="PF12836">
    <property type="entry name" value="HHH_3"/>
    <property type="match status" value="1"/>
</dbReference>
<evidence type="ECO:0000256" key="2">
    <source>
        <dbReference type="SAM" id="SignalP"/>
    </source>
</evidence>